<keyword evidence="4" id="KW-1185">Reference proteome</keyword>
<accession>I7KPY8</accession>
<dbReference type="Pfam" id="PF19952">
    <property type="entry name" value="DUF6414"/>
    <property type="match status" value="1"/>
</dbReference>
<comment type="caution">
    <text evidence="1">The sequence shown here is derived from an EMBL/GenBank/DDBJ whole genome shotgun (WGS) entry which is preliminary data.</text>
</comment>
<reference evidence="2 4" key="2">
    <citation type="journal article" date="2015" name="Genome Announc.">
        <title>Expanding the biotechnology potential of lactobacilli through comparative genomics of 213 strains and associated genera.</title>
        <authorList>
            <person name="Sun Z."/>
            <person name="Harris H.M."/>
            <person name="McCann A."/>
            <person name="Guo C."/>
            <person name="Argimon S."/>
            <person name="Zhang W."/>
            <person name="Yang X."/>
            <person name="Jeffery I.B."/>
            <person name="Cooney J.C."/>
            <person name="Kagawa T.F."/>
            <person name="Liu W."/>
            <person name="Song Y."/>
            <person name="Salvetti E."/>
            <person name="Wrobel A."/>
            <person name="Rasinkangas P."/>
            <person name="Parkhill J."/>
            <person name="Rea M.C."/>
            <person name="O'Sullivan O."/>
            <person name="Ritari J."/>
            <person name="Douillard F.P."/>
            <person name="Paul Ross R."/>
            <person name="Yang R."/>
            <person name="Briner A.E."/>
            <person name="Felis G.E."/>
            <person name="de Vos W.M."/>
            <person name="Barrangou R."/>
            <person name="Klaenhammer T.R."/>
            <person name="Caufield P.W."/>
            <person name="Cui Y."/>
            <person name="Zhang H."/>
            <person name="O'Toole P.W."/>
        </authorList>
    </citation>
    <scope>NUCLEOTIDE SEQUENCE [LARGE SCALE GENOMIC DNA]</scope>
    <source>
        <strain evidence="2 4">DSM 23908</strain>
    </source>
</reference>
<gene>
    <name evidence="1" type="ORF">BN52_09430</name>
    <name evidence="2" type="ORF">FC38_GL001275</name>
</gene>
<dbReference type="AlphaFoldDB" id="I7KPY8"/>
<dbReference type="InterPro" id="IPR045633">
    <property type="entry name" value="DUF6414"/>
</dbReference>
<name>I7KPY8_9LACO</name>
<evidence type="ECO:0000313" key="3">
    <source>
        <dbReference type="Proteomes" id="UP000009326"/>
    </source>
</evidence>
<evidence type="ECO:0000313" key="4">
    <source>
        <dbReference type="Proteomes" id="UP000051521"/>
    </source>
</evidence>
<protein>
    <submittedName>
        <fullName evidence="1">Uncharacterized protein</fullName>
    </submittedName>
</protein>
<sequence>MENKTIKEYIYLDEQELNSILAQFENGIPQVIQSLIQESKGSSNSDKQIKSKNANIGVSAGFHGDISETSSDEAGSSNSNVHMTQEAITTVYNDYAIDIVTKELDSSKLLKTTTKQEEGAFVELCSKFTIIDPVSMGQKDDLASLMDLAKSVSDNNKPNESDEGSIDIFAKVNTVFNTLFPKTTLIKTNNALTIADSDMFRINKTQLKFLSFSKNRKITILGRVQTKLEEKDFDFPENTNISEILPRLGLIALQSLDLLKTNDAIIRPIAIYFE</sequence>
<dbReference type="OrthoDB" id="2298133at2"/>
<reference evidence="1 3" key="1">
    <citation type="submission" date="2012-06" db="EMBL/GenBank/DDBJ databases">
        <title>Draft genome sequence of Lactobacillus gigeriorum CRBIP 24.85T, isolated from chicken crop.</title>
        <authorList>
            <person name="Cousin S."/>
            <person name="Ma L."/>
            <person name="Creno S."/>
            <person name="Clermont D."/>
            <person name="Loux V."/>
            <person name="Bizet C."/>
            <person name="Bouchier C."/>
        </authorList>
    </citation>
    <scope>NUCLEOTIDE SEQUENCE [LARGE SCALE GENOMIC DNA]</scope>
    <source>
        <strain evidence="3">CRBIP 24.85T</strain>
        <strain evidence="1">Type strain: CRBIP 24.85</strain>
    </source>
</reference>
<dbReference type="Proteomes" id="UP000009326">
    <property type="component" value="Unassembled WGS sequence"/>
</dbReference>
<dbReference type="PATRIC" id="fig|1423751.3.peg.1317"/>
<proteinExistence type="predicted"/>
<dbReference type="EMBL" id="CAKC01000085">
    <property type="protein sequence ID" value="CCI87614.1"/>
    <property type="molecule type" value="Genomic_DNA"/>
</dbReference>
<organism evidence="1 3">
    <name type="scientific">Lactobacillus gigeriorum DSM 23908 = CRBIP 24.85</name>
    <dbReference type="NCBI Taxonomy" id="1423751"/>
    <lineage>
        <taxon>Bacteria</taxon>
        <taxon>Bacillati</taxon>
        <taxon>Bacillota</taxon>
        <taxon>Bacilli</taxon>
        <taxon>Lactobacillales</taxon>
        <taxon>Lactobacillaceae</taxon>
        <taxon>Lactobacillus</taxon>
    </lineage>
</organism>
<dbReference type="RefSeq" id="WP_008473896.1">
    <property type="nucleotide sequence ID" value="NZ_AYZO01000039.1"/>
</dbReference>
<dbReference type="Proteomes" id="UP000051521">
    <property type="component" value="Unassembled WGS sequence"/>
</dbReference>
<dbReference type="EMBL" id="AYZO01000039">
    <property type="protein sequence ID" value="KRN09806.1"/>
    <property type="molecule type" value="Genomic_DNA"/>
</dbReference>
<evidence type="ECO:0000313" key="2">
    <source>
        <dbReference type="EMBL" id="KRN09806.1"/>
    </source>
</evidence>
<evidence type="ECO:0000313" key="1">
    <source>
        <dbReference type="EMBL" id="CCI87614.1"/>
    </source>
</evidence>